<feature type="repeat" description="Pumilio" evidence="2">
    <location>
        <begin position="58"/>
        <end position="93"/>
    </location>
</feature>
<dbReference type="PANTHER" id="PTHR12537">
    <property type="entry name" value="RNA BINDING PROTEIN PUMILIO-RELATED"/>
    <property type="match status" value="1"/>
</dbReference>
<dbReference type="PROSITE" id="PS50303">
    <property type="entry name" value="PUM_HD"/>
    <property type="match status" value="1"/>
</dbReference>
<dbReference type="InterPro" id="IPR011989">
    <property type="entry name" value="ARM-like"/>
</dbReference>
<dbReference type="RefSeq" id="XP_025348881.1">
    <property type="nucleotide sequence ID" value="XM_025490054.1"/>
</dbReference>
<dbReference type="InterPro" id="IPR016024">
    <property type="entry name" value="ARM-type_fold"/>
</dbReference>
<feature type="domain" description="PUM-HD" evidence="3">
    <location>
        <begin position="1"/>
        <end position="355"/>
    </location>
</feature>
<dbReference type="GO" id="GO:0000288">
    <property type="term" value="P:nuclear-transcribed mRNA catabolic process, deadenylation-dependent decay"/>
    <property type="evidence" value="ECO:0007669"/>
    <property type="project" value="TreeGrafter"/>
</dbReference>
<feature type="repeat" description="Pumilio" evidence="2">
    <location>
        <begin position="294"/>
        <end position="329"/>
    </location>
</feature>
<feature type="repeat" description="Pumilio" evidence="2">
    <location>
        <begin position="203"/>
        <end position="238"/>
    </location>
</feature>
<feature type="repeat" description="Pumilio" evidence="2">
    <location>
        <begin position="167"/>
        <end position="202"/>
    </location>
</feature>
<dbReference type="SMART" id="SM00025">
    <property type="entry name" value="Pumilio"/>
    <property type="match status" value="8"/>
</dbReference>
<feature type="repeat" description="Pumilio" evidence="2">
    <location>
        <begin position="22"/>
        <end position="57"/>
    </location>
</feature>
<dbReference type="GO" id="GO:0005737">
    <property type="term" value="C:cytoplasm"/>
    <property type="evidence" value="ECO:0007669"/>
    <property type="project" value="TreeGrafter"/>
</dbReference>
<sequence length="359" mass="41032">RSMLLEEFRQRRAAAANWVLDDIRGHVVEFCMDQHGSRFAQDRLDHASRDQVNWVFEEIRPSARSLMQDVFGNYVVQKMFEYGSTEQRLSLTEEVRNYVVPLSLSTYGCRVIQKALDYLPDSVRLDLAEELRGHVLEMVQDQNANHVVQKLLSVVENPEDVRFISDTFHGRVVSLGAHCYSCRVLQRIFERCGQAQARPLLEELHQSSERLMADQYGNYVIQWILQRGMPQDKMKVIEAVVGKVLALSRHKFASNVVEQVVRAADKSQLRRLASEILEPVGPSPYPYEDETMASANRAANIMMTDQYANYVLQRFIELCEPDQKMKLVSILQPSLIALRRGAGGPGGWTKHLAAVERLV</sequence>
<dbReference type="AlphaFoldDB" id="A0A316UB94"/>
<feature type="repeat" description="Pumilio" evidence="2">
    <location>
        <begin position="130"/>
        <end position="165"/>
    </location>
</feature>
<dbReference type="Gene3D" id="1.25.10.10">
    <property type="entry name" value="Leucine-rich Repeat Variant"/>
    <property type="match status" value="1"/>
</dbReference>
<dbReference type="PANTHER" id="PTHR12537:SF12">
    <property type="entry name" value="MATERNAL PROTEIN PUMILIO"/>
    <property type="match status" value="1"/>
</dbReference>
<dbReference type="OrthoDB" id="668540at2759"/>
<evidence type="ECO:0000256" key="1">
    <source>
        <dbReference type="ARBA" id="ARBA00022737"/>
    </source>
</evidence>
<accession>A0A316UB94</accession>
<feature type="repeat" description="Pumilio" evidence="2">
    <location>
        <begin position="94"/>
        <end position="129"/>
    </location>
</feature>
<protein>
    <submittedName>
        <fullName evidence="4">Pumilio1 in complex with Cyclinb reverse Rna</fullName>
    </submittedName>
</protein>
<dbReference type="CDD" id="cd07920">
    <property type="entry name" value="Pumilio"/>
    <property type="match status" value="1"/>
</dbReference>
<evidence type="ECO:0000259" key="3">
    <source>
        <dbReference type="PROSITE" id="PS50303"/>
    </source>
</evidence>
<dbReference type="GeneID" id="37011788"/>
<dbReference type="Pfam" id="PF00806">
    <property type="entry name" value="PUF"/>
    <property type="match status" value="8"/>
</dbReference>
<evidence type="ECO:0000313" key="4">
    <source>
        <dbReference type="EMBL" id="PWN21721.1"/>
    </source>
</evidence>
<keyword evidence="1" id="KW-0677">Repeat</keyword>
<dbReference type="InterPro" id="IPR001313">
    <property type="entry name" value="Pumilio_RNA-bd_rpt"/>
</dbReference>
<dbReference type="PROSITE" id="PS50302">
    <property type="entry name" value="PUM"/>
    <property type="match status" value="8"/>
</dbReference>
<keyword evidence="5" id="KW-1185">Reference proteome</keyword>
<feature type="non-terminal residue" evidence="4">
    <location>
        <position position="1"/>
    </location>
</feature>
<dbReference type="SUPFAM" id="SSF48371">
    <property type="entry name" value="ARM repeat"/>
    <property type="match status" value="1"/>
</dbReference>
<dbReference type="EMBL" id="KZ819324">
    <property type="protein sequence ID" value="PWN21721.1"/>
    <property type="molecule type" value="Genomic_DNA"/>
</dbReference>
<feature type="repeat" description="Pumilio" evidence="2">
    <location>
        <begin position="239"/>
        <end position="274"/>
    </location>
</feature>
<dbReference type="STRING" id="1684307.A0A316UB94"/>
<feature type="non-terminal residue" evidence="4">
    <location>
        <position position="359"/>
    </location>
</feature>
<evidence type="ECO:0000256" key="2">
    <source>
        <dbReference type="PROSITE-ProRule" id="PRU00317"/>
    </source>
</evidence>
<dbReference type="InterPro" id="IPR033133">
    <property type="entry name" value="PUM-HD"/>
</dbReference>
<gene>
    <name evidence="4" type="ORF">BCV69DRAFT_243159</name>
</gene>
<proteinExistence type="predicted"/>
<name>A0A316UB94_9BASI</name>
<evidence type="ECO:0000313" key="5">
    <source>
        <dbReference type="Proteomes" id="UP000245942"/>
    </source>
</evidence>
<dbReference type="Proteomes" id="UP000245942">
    <property type="component" value="Unassembled WGS sequence"/>
</dbReference>
<dbReference type="InterPro" id="IPR033712">
    <property type="entry name" value="Pumilio_RNA-bd"/>
</dbReference>
<reference evidence="4 5" key="1">
    <citation type="journal article" date="2018" name="Mol. Biol. Evol.">
        <title>Broad Genomic Sampling Reveals a Smut Pathogenic Ancestry of the Fungal Clade Ustilaginomycotina.</title>
        <authorList>
            <person name="Kijpornyongpan T."/>
            <person name="Mondo S.J."/>
            <person name="Barry K."/>
            <person name="Sandor L."/>
            <person name="Lee J."/>
            <person name="Lipzen A."/>
            <person name="Pangilinan J."/>
            <person name="LaButti K."/>
            <person name="Hainaut M."/>
            <person name="Henrissat B."/>
            <person name="Grigoriev I.V."/>
            <person name="Spatafora J.W."/>
            <person name="Aime M.C."/>
        </authorList>
    </citation>
    <scope>NUCLEOTIDE SEQUENCE [LARGE SCALE GENOMIC DNA]</scope>
    <source>
        <strain evidence="4 5">MCA 4718</strain>
    </source>
</reference>
<organism evidence="4 5">
    <name type="scientific">Pseudomicrostroma glucosiphilum</name>
    <dbReference type="NCBI Taxonomy" id="1684307"/>
    <lineage>
        <taxon>Eukaryota</taxon>
        <taxon>Fungi</taxon>
        <taxon>Dikarya</taxon>
        <taxon>Basidiomycota</taxon>
        <taxon>Ustilaginomycotina</taxon>
        <taxon>Exobasidiomycetes</taxon>
        <taxon>Microstromatales</taxon>
        <taxon>Microstromatales incertae sedis</taxon>
        <taxon>Pseudomicrostroma</taxon>
    </lineage>
</organism>
<dbReference type="GO" id="GO:0003730">
    <property type="term" value="F:mRNA 3'-UTR binding"/>
    <property type="evidence" value="ECO:0007669"/>
    <property type="project" value="TreeGrafter"/>
</dbReference>